<evidence type="ECO:0000313" key="2">
    <source>
        <dbReference type="Proteomes" id="UP001231649"/>
    </source>
</evidence>
<comment type="caution">
    <text evidence="1">The sequence shown here is derived from an EMBL/GenBank/DDBJ whole genome shotgun (WGS) entry which is preliminary data.</text>
</comment>
<proteinExistence type="predicted"/>
<sequence length="629" mass="70601">MAPKKKKNEPEEQSMMEKISSYLVNPFRSLPPPKTPITDFGERVKNMLKNNFRGLLGVIVPIIALGYKVNRFNAPLKLWLMWQWMAWFYLVHPIAVPCSSLIPIFVLPMCGVYDSSSVCKCYMNEAIMLYITSAYVLVLLNNSGLDKRICLWFLCLGGNNTFTGKMLVLKASTAAFFLSMLSNRLITTHNLTQWMTDAFEKTKPTLDVQLTKSSPDRTSMCYVINNAIQTSASIGGLGIIHSSWVTLTFRACYQECVPKHFENPDIFNYLQYSAFAFPVAFIMFIVNMIYHMGLMTTVEGSGIGEMQQEELKNILSANKDQLPEGFTMHEVYSAVFTVLLYVALFTRNNRFMSGWAFPVENLPMEPMVLRVKDATVTAIFVIILHVIPKGFDFLKLFIVTERCDLPPKKPESAILFWRFVDKNVNYGYMFTIGSAVALLRAGFKTEVNLLLNATWGIHITKLSWAVSLLICIVIAAVLCNIMTGMASISIFLPYIMLLAEISQIPWPTHYFLPALGIGLASNLGFCVPFRYSPAYYCHHTGKVPILRMVKYSIPAVVIGALIIFLGVYKYAPMMLNPDNTGISRIAADAEGKKSLNDKLKDSLAQAQNMANQYSNPMNAPQPPPPPPPP</sequence>
<organism evidence="1 2">
    <name type="scientific">Mythimna loreyi</name>
    <dbReference type="NCBI Taxonomy" id="667449"/>
    <lineage>
        <taxon>Eukaryota</taxon>
        <taxon>Metazoa</taxon>
        <taxon>Ecdysozoa</taxon>
        <taxon>Arthropoda</taxon>
        <taxon>Hexapoda</taxon>
        <taxon>Insecta</taxon>
        <taxon>Pterygota</taxon>
        <taxon>Neoptera</taxon>
        <taxon>Endopterygota</taxon>
        <taxon>Lepidoptera</taxon>
        <taxon>Glossata</taxon>
        <taxon>Ditrysia</taxon>
        <taxon>Noctuoidea</taxon>
        <taxon>Noctuidae</taxon>
        <taxon>Noctuinae</taxon>
        <taxon>Hadenini</taxon>
        <taxon>Mythimna</taxon>
    </lineage>
</organism>
<dbReference type="EMBL" id="CM056785">
    <property type="protein sequence ID" value="KAJ8728076.1"/>
    <property type="molecule type" value="Genomic_DNA"/>
</dbReference>
<gene>
    <name evidence="1" type="ORF">PYW08_016461</name>
</gene>
<accession>A0ACC2QXM9</accession>
<dbReference type="Proteomes" id="UP001231649">
    <property type="component" value="Chromosome 9"/>
</dbReference>
<reference evidence="1" key="1">
    <citation type="submission" date="2023-03" db="EMBL/GenBank/DDBJ databases">
        <title>Chromosome-level genomes of two armyworms, Mythimna separata and Mythimna loreyi, provide insights into the biosynthesis and reception of sex pheromones.</title>
        <authorList>
            <person name="Zhao H."/>
        </authorList>
    </citation>
    <scope>NUCLEOTIDE SEQUENCE</scope>
    <source>
        <strain evidence="1">BeijingLab</strain>
    </source>
</reference>
<evidence type="ECO:0000313" key="1">
    <source>
        <dbReference type="EMBL" id="KAJ8728076.1"/>
    </source>
</evidence>
<name>A0ACC2QXM9_9NEOP</name>
<keyword evidence="2" id="KW-1185">Reference proteome</keyword>
<protein>
    <submittedName>
        <fullName evidence="1">Uncharacterized protein</fullName>
    </submittedName>
</protein>